<keyword evidence="2" id="KW-0489">Methyltransferase</keyword>
<protein>
    <submittedName>
        <fullName evidence="2">Methyltransferase family</fullName>
    </submittedName>
</protein>
<reference evidence="2" key="1">
    <citation type="journal article" date="2017" name="Mycologia">
        <title>Fusarium algeriense, sp. nov., a novel toxigenic crown rot pathogen of durum wheat from Algeria is nested in the Fusarium burgessii species complex.</title>
        <authorList>
            <person name="Laraba I."/>
            <person name="Keddad A."/>
            <person name="Boureghda H."/>
            <person name="Abdallah N."/>
            <person name="Vaughan M.M."/>
            <person name="Proctor R.H."/>
            <person name="Busman M."/>
            <person name="O'Donnell K."/>
        </authorList>
    </citation>
    <scope>NUCLEOTIDE SEQUENCE</scope>
    <source>
        <strain evidence="2">NRRL 25174</strain>
    </source>
</reference>
<gene>
    <name evidence="2" type="ORF">FBEOM_5206</name>
</gene>
<dbReference type="OrthoDB" id="417125at2759"/>
<keyword evidence="2" id="KW-0808">Transferase</keyword>
<dbReference type="GO" id="GO:0032259">
    <property type="term" value="P:methylation"/>
    <property type="evidence" value="ECO:0007669"/>
    <property type="project" value="UniProtKB-KW"/>
</dbReference>
<dbReference type="Proteomes" id="UP000730481">
    <property type="component" value="Unassembled WGS sequence"/>
</dbReference>
<dbReference type="InterPro" id="IPR002877">
    <property type="entry name" value="RNA_MeTrfase_FtsJ_dom"/>
</dbReference>
<dbReference type="Pfam" id="PF01728">
    <property type="entry name" value="FtsJ"/>
    <property type="match status" value="1"/>
</dbReference>
<proteinExistence type="predicted"/>
<reference evidence="2" key="2">
    <citation type="submission" date="2020-02" db="EMBL/GenBank/DDBJ databases">
        <title>Identification and distribution of gene clusters putatively required for synthesis of sphingolipid metabolism inhibitors in phylogenetically diverse species of the filamentous fungus Fusarium.</title>
        <authorList>
            <person name="Kim H.-S."/>
            <person name="Busman M."/>
            <person name="Brown D.W."/>
            <person name="Divon H."/>
            <person name="Uhlig S."/>
            <person name="Proctor R.H."/>
        </authorList>
    </citation>
    <scope>NUCLEOTIDE SEQUENCE</scope>
    <source>
        <strain evidence="2">NRRL 25174</strain>
    </source>
</reference>
<organism evidence="2 3">
    <name type="scientific">Fusarium beomiforme</name>
    <dbReference type="NCBI Taxonomy" id="44412"/>
    <lineage>
        <taxon>Eukaryota</taxon>
        <taxon>Fungi</taxon>
        <taxon>Dikarya</taxon>
        <taxon>Ascomycota</taxon>
        <taxon>Pezizomycotina</taxon>
        <taxon>Sordariomycetes</taxon>
        <taxon>Hypocreomycetidae</taxon>
        <taxon>Hypocreales</taxon>
        <taxon>Nectriaceae</taxon>
        <taxon>Fusarium</taxon>
        <taxon>Fusarium burgessii species complex</taxon>
    </lineage>
</organism>
<evidence type="ECO:0000259" key="1">
    <source>
        <dbReference type="Pfam" id="PF01728"/>
    </source>
</evidence>
<feature type="domain" description="Ribosomal RNA methyltransferase FtsJ" evidence="1">
    <location>
        <begin position="22"/>
        <end position="203"/>
    </location>
</feature>
<evidence type="ECO:0000313" key="2">
    <source>
        <dbReference type="EMBL" id="KAF4340865.1"/>
    </source>
</evidence>
<dbReference type="GO" id="GO:0008168">
    <property type="term" value="F:methyltransferase activity"/>
    <property type="evidence" value="ECO:0007669"/>
    <property type="project" value="UniProtKB-KW"/>
</dbReference>
<dbReference type="Gene3D" id="3.40.50.150">
    <property type="entry name" value="Vaccinia Virus protein VP39"/>
    <property type="match status" value="1"/>
</dbReference>
<sequence>MMRVIGNGMDKATGAFKVSGIEKPALLDMCMAPGGFVAHALKKTPHLKVRAMTLAKEDKGHAVRLVDETVQVEFYDVTTLAADMGVVEEDIPVAFPGPHGLLFEKVFINEERFDIVICGGAVVHTQQRQEWREKREASRLTLAQLALSLEHLKPGGTMVILLHKPETWRCFHLIQQLSNISKVQMFKHPKHHGIRSAFYVVAKQIRADSQLAQAMVAEWKQQYKIATLGTDEEYYAMHQVSNELVGAAMEEFGEEYVKMGKKIWKTQADALERAPFIKNATGGQHRTSS</sequence>
<dbReference type="InterPro" id="IPR029063">
    <property type="entry name" value="SAM-dependent_MTases_sf"/>
</dbReference>
<dbReference type="SUPFAM" id="SSF53335">
    <property type="entry name" value="S-adenosyl-L-methionine-dependent methyltransferases"/>
    <property type="match status" value="1"/>
</dbReference>
<comment type="caution">
    <text evidence="2">The sequence shown here is derived from an EMBL/GenBank/DDBJ whole genome shotgun (WGS) entry which is preliminary data.</text>
</comment>
<name>A0A9P5ALD1_9HYPO</name>
<keyword evidence="3" id="KW-1185">Reference proteome</keyword>
<accession>A0A9P5ALD1</accession>
<evidence type="ECO:0000313" key="3">
    <source>
        <dbReference type="Proteomes" id="UP000730481"/>
    </source>
</evidence>
<dbReference type="AlphaFoldDB" id="A0A9P5ALD1"/>
<dbReference type="EMBL" id="PVQB02000221">
    <property type="protein sequence ID" value="KAF4340865.1"/>
    <property type="molecule type" value="Genomic_DNA"/>
</dbReference>